<dbReference type="GO" id="GO:0046872">
    <property type="term" value="F:metal ion binding"/>
    <property type="evidence" value="ECO:0007669"/>
    <property type="project" value="UniProtKB-KW"/>
</dbReference>
<proteinExistence type="inferred from homology"/>
<accession>A0A9X7Z9M4</accession>
<evidence type="ECO:0000256" key="4">
    <source>
        <dbReference type="PIRSR" id="PIRSR602678-1"/>
    </source>
</evidence>
<organism evidence="5 6">
    <name type="scientific">Alicyclobacillus mengziensis</name>
    <dbReference type="NCBI Taxonomy" id="2931921"/>
    <lineage>
        <taxon>Bacteria</taxon>
        <taxon>Bacillati</taxon>
        <taxon>Bacillota</taxon>
        <taxon>Bacilli</taxon>
        <taxon>Bacillales</taxon>
        <taxon>Alicyclobacillaceae</taxon>
        <taxon>Alicyclobacillus</taxon>
    </lineage>
</organism>
<comment type="similarity">
    <text evidence="1">Belongs to the GTP cyclohydrolase I type 2/NIF3 family.</text>
</comment>
<gene>
    <name evidence="5" type="ORF">JZ786_10700</name>
</gene>
<feature type="binding site" evidence="4">
    <location>
        <position position="211"/>
    </location>
    <ligand>
        <name>a divalent metal cation</name>
        <dbReference type="ChEBI" id="CHEBI:60240"/>
        <label>1</label>
    </ligand>
</feature>
<sequence length="247" mass="27394">MTDTVDTIKAGDDEQVVQGIAVTFMATYDIVQRAKEIGANLIITHEPTYYNHEDKVGWLAEDAVFAAKKRLVDESGVTIFRFHDYCHRRVPDFILLGMLEALGWQEYSSKEQPKSPLFVTIPGMTLRDIANHVKESLGAPFVRVVGKDELVCRRIGLLSGYGGVGARAIPFFHNDDLDLVIAGEGPEWETPEYVRDAVAAGFAKGLIVVGHQKSEEAGMQSVANYLRDRFKDIPVSFLGGHQALRVM</sequence>
<reference evidence="5 6" key="1">
    <citation type="submission" date="2021-02" db="EMBL/GenBank/DDBJ databases">
        <title>Alicyclobacillus curvatus sp. nov. and Alicyclobacillus mengziensis sp. nov., two acidophilic bacteria isolated from acid mine drainage.</title>
        <authorList>
            <person name="Huang Y."/>
        </authorList>
    </citation>
    <scope>NUCLEOTIDE SEQUENCE [LARGE SCALE GENOMIC DNA]</scope>
    <source>
        <strain evidence="5 6">S30H14</strain>
    </source>
</reference>
<dbReference type="SUPFAM" id="SSF102705">
    <property type="entry name" value="NIF3 (NGG1p interacting factor 3)-like"/>
    <property type="match status" value="1"/>
</dbReference>
<feature type="binding site" evidence="4">
    <location>
        <position position="45"/>
    </location>
    <ligand>
        <name>a divalent metal cation</name>
        <dbReference type="ChEBI" id="CHEBI:60240"/>
        <label>1</label>
    </ligand>
</feature>
<protein>
    <recommendedName>
        <fullName evidence="2">GTP cyclohydrolase 1 type 2 homolog</fullName>
    </recommendedName>
</protein>
<name>A0A9X7Z9M4_9BACL</name>
<feature type="binding site" evidence="4">
    <location>
        <position position="215"/>
    </location>
    <ligand>
        <name>a divalent metal cation</name>
        <dbReference type="ChEBI" id="CHEBI:60240"/>
        <label>2</label>
    </ligand>
</feature>
<keyword evidence="3 4" id="KW-0479">Metal-binding</keyword>
<dbReference type="InterPro" id="IPR002678">
    <property type="entry name" value="DUF34/NIF3"/>
</dbReference>
<dbReference type="EMBL" id="CP071182">
    <property type="protein sequence ID" value="QSO49803.1"/>
    <property type="molecule type" value="Genomic_DNA"/>
</dbReference>
<dbReference type="GO" id="GO:0005737">
    <property type="term" value="C:cytoplasm"/>
    <property type="evidence" value="ECO:0007669"/>
    <property type="project" value="TreeGrafter"/>
</dbReference>
<dbReference type="AlphaFoldDB" id="A0A9X7Z9M4"/>
<dbReference type="Proteomes" id="UP000663505">
    <property type="component" value="Chromosome"/>
</dbReference>
<dbReference type="Gene3D" id="3.40.1390.30">
    <property type="entry name" value="NIF3 (NGG1p interacting factor 3)-like"/>
    <property type="match status" value="2"/>
</dbReference>
<dbReference type="KEGG" id="afx:JZ786_10700"/>
<evidence type="ECO:0000313" key="6">
    <source>
        <dbReference type="Proteomes" id="UP000663505"/>
    </source>
</evidence>
<dbReference type="InterPro" id="IPR036069">
    <property type="entry name" value="DUF34/NIF3_sf"/>
</dbReference>
<dbReference type="PANTHER" id="PTHR13799">
    <property type="entry name" value="NGG1 INTERACTING FACTOR 3"/>
    <property type="match status" value="1"/>
</dbReference>
<evidence type="ECO:0000313" key="5">
    <source>
        <dbReference type="EMBL" id="QSO49803.1"/>
    </source>
</evidence>
<dbReference type="PANTHER" id="PTHR13799:SF14">
    <property type="entry name" value="GTP CYCLOHYDROLASE 1 TYPE 2 HOMOLOG"/>
    <property type="match status" value="1"/>
</dbReference>
<keyword evidence="6" id="KW-1185">Reference proteome</keyword>
<dbReference type="Pfam" id="PF01784">
    <property type="entry name" value="DUF34_NIF3"/>
    <property type="match status" value="1"/>
</dbReference>
<evidence type="ECO:0000256" key="3">
    <source>
        <dbReference type="ARBA" id="ARBA00022723"/>
    </source>
</evidence>
<evidence type="ECO:0000256" key="1">
    <source>
        <dbReference type="ARBA" id="ARBA00006964"/>
    </source>
</evidence>
<feature type="binding site" evidence="4">
    <location>
        <position position="84"/>
    </location>
    <ligand>
        <name>a divalent metal cation</name>
        <dbReference type="ChEBI" id="CHEBI:60240"/>
        <label>1</label>
    </ligand>
</feature>
<evidence type="ECO:0000256" key="2">
    <source>
        <dbReference type="ARBA" id="ARBA00022112"/>
    </source>
</evidence>